<sequence length="551" mass="63130">MHHFHLPLSQVTVAVYVFWKSWPQEESERYLAAAILLFIPGILKCILKPWDLKRVSINSLVDSSASEETDAINSLENFIQKANDYFHPSNNNEASVSAEGREVERKKPYDLFVDLTPPYSHRLRCLKHLIRDPYGARRLVQAGLSATFSRLYTKDSVLHQNFSNLCTILSNCVDLVRVVAASCMLAVIVLVPISEGGAIDTDVRITYILLSCTVALEYLIPALVFNRMNPWLGEWPDQVAQYNLIWYLARNKKCKTKMLRKLVATLLVSKDFVDQLWCMTPCKSSGNITDLVHDYLKKGWTAEGQCQITNMATYRAFNDNRGQWTLDRENCRINLDWSLQRPFDESVILWHLATDFCFHLTPPPNTAQLAVYRSRVMSNYMAYLLFVNPEMLMTGARRSLFREAYRQLKKTLKVTAQPEEGAGPSRRDDMPPQPDAAEPPRRNTPREESEFAQKVAQNTQHAQGTEDLSIVRDVWRLSENLKELRTGPNGDTRMWSVIQGVWVEMLCFSAGRCRGYLHAKSLGQGGEYLSYVWLLMSYMGMETLGEKMQRT</sequence>
<organism evidence="3 4">
    <name type="scientific">Panicum virgatum</name>
    <name type="common">Blackwell switchgrass</name>
    <dbReference type="NCBI Taxonomy" id="38727"/>
    <lineage>
        <taxon>Eukaryota</taxon>
        <taxon>Viridiplantae</taxon>
        <taxon>Streptophyta</taxon>
        <taxon>Embryophyta</taxon>
        <taxon>Tracheophyta</taxon>
        <taxon>Spermatophyta</taxon>
        <taxon>Magnoliopsida</taxon>
        <taxon>Liliopsida</taxon>
        <taxon>Poales</taxon>
        <taxon>Poaceae</taxon>
        <taxon>PACMAD clade</taxon>
        <taxon>Panicoideae</taxon>
        <taxon>Panicodae</taxon>
        <taxon>Paniceae</taxon>
        <taxon>Panicinae</taxon>
        <taxon>Panicum</taxon>
        <taxon>Panicum sect. Hiantes</taxon>
    </lineage>
</organism>
<dbReference type="OrthoDB" id="692770at2759"/>
<protein>
    <recommendedName>
        <fullName evidence="2">DUF4220 domain-containing protein</fullName>
    </recommendedName>
</protein>
<feature type="region of interest" description="Disordered" evidence="1">
    <location>
        <begin position="412"/>
        <end position="464"/>
    </location>
</feature>
<reference evidence="3" key="1">
    <citation type="submission" date="2020-05" db="EMBL/GenBank/DDBJ databases">
        <title>WGS assembly of Panicum virgatum.</title>
        <authorList>
            <person name="Lovell J.T."/>
            <person name="Jenkins J."/>
            <person name="Shu S."/>
            <person name="Juenger T.E."/>
            <person name="Schmutz J."/>
        </authorList>
    </citation>
    <scope>NUCLEOTIDE SEQUENCE</scope>
    <source>
        <strain evidence="3">AP13</strain>
    </source>
</reference>
<name>A0A8T0PK78_PANVG</name>
<evidence type="ECO:0000256" key="1">
    <source>
        <dbReference type="SAM" id="MobiDB-lite"/>
    </source>
</evidence>
<evidence type="ECO:0000259" key="2">
    <source>
        <dbReference type="Pfam" id="PF13968"/>
    </source>
</evidence>
<dbReference type="PANTHER" id="PTHR31325">
    <property type="entry name" value="OS01G0798800 PROTEIN-RELATED"/>
    <property type="match status" value="1"/>
</dbReference>
<dbReference type="EMBL" id="CM029051">
    <property type="protein sequence ID" value="KAG2562737.1"/>
    <property type="molecule type" value="Genomic_DNA"/>
</dbReference>
<accession>A0A8T0PK78</accession>
<proteinExistence type="predicted"/>
<dbReference type="AlphaFoldDB" id="A0A8T0PK78"/>
<dbReference type="Proteomes" id="UP000823388">
    <property type="component" value="Chromosome 8K"/>
</dbReference>
<dbReference type="Pfam" id="PF04578">
    <property type="entry name" value="DUF594"/>
    <property type="match status" value="1"/>
</dbReference>
<keyword evidence="4" id="KW-1185">Reference proteome</keyword>
<dbReference type="Pfam" id="PF13968">
    <property type="entry name" value="DUF4220"/>
    <property type="match status" value="1"/>
</dbReference>
<evidence type="ECO:0000313" key="4">
    <source>
        <dbReference type="Proteomes" id="UP000823388"/>
    </source>
</evidence>
<feature type="compositionally biased region" description="Basic and acidic residues" evidence="1">
    <location>
        <begin position="438"/>
        <end position="451"/>
    </location>
</feature>
<dbReference type="InterPro" id="IPR025315">
    <property type="entry name" value="DUF4220"/>
</dbReference>
<gene>
    <name evidence="3" type="ORF">PVAP13_8KG288100</name>
</gene>
<dbReference type="InterPro" id="IPR007658">
    <property type="entry name" value="DUF594"/>
</dbReference>
<comment type="caution">
    <text evidence="3">The sequence shown here is derived from an EMBL/GenBank/DDBJ whole genome shotgun (WGS) entry which is preliminary data.</text>
</comment>
<evidence type="ECO:0000313" key="3">
    <source>
        <dbReference type="EMBL" id="KAG2562737.1"/>
    </source>
</evidence>
<feature type="domain" description="DUF4220" evidence="2">
    <location>
        <begin position="3"/>
        <end position="219"/>
    </location>
</feature>